<name>A0AA36JKK5_9DINO</name>
<accession>A0AA36JKK5</accession>
<evidence type="ECO:0000313" key="2">
    <source>
        <dbReference type="EMBL" id="CAJ1406708.1"/>
    </source>
</evidence>
<feature type="region of interest" description="Disordered" evidence="1">
    <location>
        <begin position="1"/>
        <end position="24"/>
    </location>
</feature>
<proteinExistence type="predicted"/>
<reference evidence="2" key="1">
    <citation type="submission" date="2023-08" db="EMBL/GenBank/DDBJ databases">
        <authorList>
            <person name="Chen Y."/>
            <person name="Shah S."/>
            <person name="Dougan E. K."/>
            <person name="Thang M."/>
            <person name="Chan C."/>
        </authorList>
    </citation>
    <scope>NUCLEOTIDE SEQUENCE</scope>
</reference>
<gene>
    <name evidence="2" type="ORF">EVOR1521_LOCUS28600</name>
</gene>
<dbReference type="Proteomes" id="UP001178507">
    <property type="component" value="Unassembled WGS sequence"/>
</dbReference>
<dbReference type="EMBL" id="CAUJNA010003642">
    <property type="protein sequence ID" value="CAJ1406708.1"/>
    <property type="molecule type" value="Genomic_DNA"/>
</dbReference>
<organism evidence="2 3">
    <name type="scientific">Effrenium voratum</name>
    <dbReference type="NCBI Taxonomy" id="2562239"/>
    <lineage>
        <taxon>Eukaryota</taxon>
        <taxon>Sar</taxon>
        <taxon>Alveolata</taxon>
        <taxon>Dinophyceae</taxon>
        <taxon>Suessiales</taxon>
        <taxon>Symbiodiniaceae</taxon>
        <taxon>Effrenium</taxon>
    </lineage>
</organism>
<comment type="caution">
    <text evidence="2">The sequence shown here is derived from an EMBL/GenBank/DDBJ whole genome shotgun (WGS) entry which is preliminary data.</text>
</comment>
<sequence length="211" mass="23600">MQVTAEHVGRQSAPIPSPDRWSNEEPCRGRCALGVLLILPYAYQAFLAPSARSALSSRSSRLARRAEASGPVGDWVECEISYTPTISVHHSVVEPRRSDVYIFHKRQLQEDFGHLYAKLGFTVSGLMYKDVKTHCREPEGLVGQCSDCFKFFFGGAIGFTGTTSPKYYDRQQVGVQECVGDTMRLYEEANAIPDRSRPDMSIWCMKEGVHA</sequence>
<evidence type="ECO:0000313" key="3">
    <source>
        <dbReference type="Proteomes" id="UP001178507"/>
    </source>
</evidence>
<keyword evidence="3" id="KW-1185">Reference proteome</keyword>
<protein>
    <submittedName>
        <fullName evidence="2">Uncharacterized protein</fullName>
    </submittedName>
</protein>
<dbReference type="AlphaFoldDB" id="A0AA36JKK5"/>
<evidence type="ECO:0000256" key="1">
    <source>
        <dbReference type="SAM" id="MobiDB-lite"/>
    </source>
</evidence>